<evidence type="ECO:0000313" key="2">
    <source>
        <dbReference type="EMBL" id="PYI20740.1"/>
    </source>
</evidence>
<gene>
    <name evidence="2" type="ORF">BO99DRAFT_106227</name>
</gene>
<keyword evidence="3" id="KW-1185">Reference proteome</keyword>
<feature type="transmembrane region" description="Helical" evidence="1">
    <location>
        <begin position="12"/>
        <end position="33"/>
    </location>
</feature>
<keyword evidence="1" id="KW-0812">Transmembrane</keyword>
<proteinExistence type="predicted"/>
<organism evidence="2 3">
    <name type="scientific">Aspergillus violaceofuscus (strain CBS 115571)</name>
    <dbReference type="NCBI Taxonomy" id="1450538"/>
    <lineage>
        <taxon>Eukaryota</taxon>
        <taxon>Fungi</taxon>
        <taxon>Dikarya</taxon>
        <taxon>Ascomycota</taxon>
        <taxon>Pezizomycotina</taxon>
        <taxon>Eurotiomycetes</taxon>
        <taxon>Eurotiomycetidae</taxon>
        <taxon>Eurotiales</taxon>
        <taxon>Aspergillaceae</taxon>
        <taxon>Aspergillus</taxon>
    </lineage>
</organism>
<accession>A0A2V5HWT1</accession>
<sequence>MGPSLAHCRNSGNFRGTTGGLSLFTSFFFFFFFRRPFRRHSEQPWVVWQVITDPVLDSHQLGKNPTHCLGKPDLIGDRCASVLLESCCKGRIPDHPNLNR</sequence>
<name>A0A2V5HWT1_ASPV1</name>
<evidence type="ECO:0000313" key="3">
    <source>
        <dbReference type="Proteomes" id="UP000249829"/>
    </source>
</evidence>
<keyword evidence="1" id="KW-0472">Membrane</keyword>
<dbReference type="AlphaFoldDB" id="A0A2V5HWT1"/>
<reference evidence="2 3" key="1">
    <citation type="submission" date="2018-02" db="EMBL/GenBank/DDBJ databases">
        <title>The genomes of Aspergillus section Nigri reveals drivers in fungal speciation.</title>
        <authorList>
            <consortium name="DOE Joint Genome Institute"/>
            <person name="Vesth T.C."/>
            <person name="Nybo J."/>
            <person name="Theobald S."/>
            <person name="Brandl J."/>
            <person name="Frisvad J.C."/>
            <person name="Nielsen K.F."/>
            <person name="Lyhne E.K."/>
            <person name="Kogle M.E."/>
            <person name="Kuo A."/>
            <person name="Riley R."/>
            <person name="Clum A."/>
            <person name="Nolan M."/>
            <person name="Lipzen A."/>
            <person name="Salamov A."/>
            <person name="Henrissat B."/>
            <person name="Wiebenga A."/>
            <person name="De vries R.P."/>
            <person name="Grigoriev I.V."/>
            <person name="Mortensen U.H."/>
            <person name="Andersen M.R."/>
            <person name="Baker S.E."/>
        </authorList>
    </citation>
    <scope>NUCLEOTIDE SEQUENCE [LARGE SCALE GENOMIC DNA]</scope>
    <source>
        <strain evidence="2 3">CBS 115571</strain>
    </source>
</reference>
<protein>
    <submittedName>
        <fullName evidence="2">Uncharacterized protein</fullName>
    </submittedName>
</protein>
<dbReference type="Proteomes" id="UP000249829">
    <property type="component" value="Unassembled WGS sequence"/>
</dbReference>
<dbReference type="EMBL" id="KZ825123">
    <property type="protein sequence ID" value="PYI20740.1"/>
    <property type="molecule type" value="Genomic_DNA"/>
</dbReference>
<evidence type="ECO:0000256" key="1">
    <source>
        <dbReference type="SAM" id="Phobius"/>
    </source>
</evidence>
<keyword evidence="1" id="KW-1133">Transmembrane helix</keyword>